<dbReference type="OrthoDB" id="6195523at2"/>
<dbReference type="AlphaFoldDB" id="A0A2S0N206"/>
<organism evidence="1 2">
    <name type="scientific">Simplicispira suum</name>
    <dbReference type="NCBI Taxonomy" id="2109915"/>
    <lineage>
        <taxon>Bacteria</taxon>
        <taxon>Pseudomonadati</taxon>
        <taxon>Pseudomonadota</taxon>
        <taxon>Betaproteobacteria</taxon>
        <taxon>Burkholderiales</taxon>
        <taxon>Comamonadaceae</taxon>
        <taxon>Simplicispira</taxon>
    </lineage>
</organism>
<proteinExistence type="predicted"/>
<dbReference type="Proteomes" id="UP000239326">
    <property type="component" value="Chromosome"/>
</dbReference>
<accession>A0A2S0N206</accession>
<evidence type="ECO:0000313" key="1">
    <source>
        <dbReference type="EMBL" id="AVO42156.1"/>
    </source>
</evidence>
<evidence type="ECO:0000313" key="2">
    <source>
        <dbReference type="Proteomes" id="UP000239326"/>
    </source>
</evidence>
<keyword evidence="2" id="KW-1185">Reference proteome</keyword>
<gene>
    <name evidence="1" type="ORF">C6571_13465</name>
</gene>
<protein>
    <submittedName>
        <fullName evidence="1">Uncharacterized protein</fullName>
    </submittedName>
</protein>
<dbReference type="EMBL" id="CP027669">
    <property type="protein sequence ID" value="AVO42156.1"/>
    <property type="molecule type" value="Genomic_DNA"/>
</dbReference>
<dbReference type="KEGG" id="simp:C6571_13465"/>
<reference evidence="1 2" key="1">
    <citation type="submission" date="2018-03" db="EMBL/GenBank/DDBJ databases">
        <title>Genome sequencing of Simplicispira sp.</title>
        <authorList>
            <person name="Kim S.-J."/>
            <person name="Heo J."/>
            <person name="Kwon S.-W."/>
        </authorList>
    </citation>
    <scope>NUCLEOTIDE SEQUENCE [LARGE SCALE GENOMIC DNA]</scope>
    <source>
        <strain evidence="1 2">SC1-8</strain>
    </source>
</reference>
<sequence>MMHSKQTILDRKLFTQALRHMGEEDLLYLNRMVVERLNLLAQARSTVELAQFAEGDRVQFTATDGSVKHGVVLRLNKKTASVLTSEGQNWKVSPGLLRKAVAG</sequence>
<name>A0A2S0N206_9BURK</name>